<evidence type="ECO:0000313" key="6">
    <source>
        <dbReference type="EMBL" id="PLX62846.1"/>
    </source>
</evidence>
<keyword evidence="2" id="KW-0460">Magnesium</keyword>
<reference evidence="6 7" key="1">
    <citation type="submission" date="2017-11" db="EMBL/GenBank/DDBJ databases">
        <title>Genome-resolved metagenomics identifies genetic mobility, metabolic interactions, and unexpected diversity in perchlorate-reducing communities.</title>
        <authorList>
            <person name="Barnum T.P."/>
            <person name="Figueroa I.A."/>
            <person name="Carlstrom C.I."/>
            <person name="Lucas L.N."/>
            <person name="Engelbrektson A.L."/>
            <person name="Coates J.D."/>
        </authorList>
    </citation>
    <scope>NUCLEOTIDE SEQUENCE [LARGE SCALE GENOMIC DNA]</scope>
    <source>
        <strain evidence="6">BM301</strain>
    </source>
</reference>
<dbReference type="InterPro" id="IPR036849">
    <property type="entry name" value="Enolase-like_C_sf"/>
</dbReference>
<protein>
    <recommendedName>
        <fullName evidence="4">o-succinylbenzoate synthase</fullName>
        <ecNumber evidence="4">4.2.1.113</ecNumber>
    </recommendedName>
</protein>
<dbReference type="EMBL" id="PKUN01000003">
    <property type="protein sequence ID" value="PLX62846.1"/>
    <property type="molecule type" value="Genomic_DNA"/>
</dbReference>
<dbReference type="Proteomes" id="UP000235015">
    <property type="component" value="Unassembled WGS sequence"/>
</dbReference>
<dbReference type="NCBIfam" id="TIGR01927">
    <property type="entry name" value="menC_gam_Gplu"/>
    <property type="match status" value="1"/>
</dbReference>
<dbReference type="InterPro" id="IPR018110">
    <property type="entry name" value="Mandel_Rmase/mucon_lact_enz_CS"/>
</dbReference>
<accession>A0A2N6CZP0</accession>
<dbReference type="Pfam" id="PF21508">
    <property type="entry name" value="MenC_N"/>
    <property type="match status" value="1"/>
</dbReference>
<dbReference type="Gene3D" id="3.20.20.120">
    <property type="entry name" value="Enolase-like C-terminal domain"/>
    <property type="match status" value="1"/>
</dbReference>
<dbReference type="RefSeq" id="WP_273438036.1">
    <property type="nucleotide sequence ID" value="NZ_PKUN01000003.1"/>
</dbReference>
<dbReference type="EC" id="4.2.1.113" evidence="4"/>
<organism evidence="6 7">
    <name type="scientific">Sedimenticola selenatireducens</name>
    <dbReference type="NCBI Taxonomy" id="191960"/>
    <lineage>
        <taxon>Bacteria</taxon>
        <taxon>Pseudomonadati</taxon>
        <taxon>Pseudomonadota</taxon>
        <taxon>Gammaproteobacteria</taxon>
        <taxon>Chromatiales</taxon>
        <taxon>Sedimenticolaceae</taxon>
        <taxon>Sedimenticola</taxon>
    </lineage>
</organism>
<dbReference type="InterPro" id="IPR013342">
    <property type="entry name" value="Mandelate_racemase_C"/>
</dbReference>
<dbReference type="CDD" id="cd03320">
    <property type="entry name" value="OSBS"/>
    <property type="match status" value="1"/>
</dbReference>
<gene>
    <name evidence="6" type="primary">menC</name>
    <name evidence="6" type="ORF">C0630_04565</name>
</gene>
<evidence type="ECO:0000256" key="1">
    <source>
        <dbReference type="ARBA" id="ARBA00022723"/>
    </source>
</evidence>
<evidence type="ECO:0000256" key="2">
    <source>
        <dbReference type="ARBA" id="ARBA00022842"/>
    </source>
</evidence>
<dbReference type="AlphaFoldDB" id="A0A2N6CZP0"/>
<proteinExistence type="predicted"/>
<dbReference type="GO" id="GO:0046872">
    <property type="term" value="F:metal ion binding"/>
    <property type="evidence" value="ECO:0007669"/>
    <property type="project" value="UniProtKB-KW"/>
</dbReference>
<name>A0A2N6CZP0_9GAMM</name>
<dbReference type="SMART" id="SM00922">
    <property type="entry name" value="MR_MLE"/>
    <property type="match status" value="1"/>
</dbReference>
<dbReference type="Gene3D" id="3.30.390.10">
    <property type="entry name" value="Enolase-like, N-terminal domain"/>
    <property type="match status" value="1"/>
</dbReference>
<dbReference type="PANTHER" id="PTHR48073:SF2">
    <property type="entry name" value="O-SUCCINYLBENZOATE SYNTHASE"/>
    <property type="match status" value="1"/>
</dbReference>
<dbReference type="GO" id="GO:0009234">
    <property type="term" value="P:menaquinone biosynthetic process"/>
    <property type="evidence" value="ECO:0007669"/>
    <property type="project" value="UniProtKB-UniRule"/>
</dbReference>
<evidence type="ECO:0000259" key="5">
    <source>
        <dbReference type="SMART" id="SM00922"/>
    </source>
</evidence>
<dbReference type="InterPro" id="IPR029017">
    <property type="entry name" value="Enolase-like_N"/>
</dbReference>
<dbReference type="InterPro" id="IPR041338">
    <property type="entry name" value="OSBS_N"/>
</dbReference>
<dbReference type="SUPFAM" id="SSF51604">
    <property type="entry name" value="Enolase C-terminal domain-like"/>
    <property type="match status" value="1"/>
</dbReference>
<dbReference type="PROSITE" id="PS00909">
    <property type="entry name" value="MR_MLE_2"/>
    <property type="match status" value="1"/>
</dbReference>
<dbReference type="SFLD" id="SFLDG00180">
    <property type="entry name" value="muconate_cycloisomerase"/>
    <property type="match status" value="1"/>
</dbReference>
<dbReference type="InterPro" id="IPR029065">
    <property type="entry name" value="Enolase_C-like"/>
</dbReference>
<feature type="domain" description="Mandelate racemase/muconate lactonizing enzyme C-terminal" evidence="5">
    <location>
        <begin position="134"/>
        <end position="231"/>
    </location>
</feature>
<dbReference type="GO" id="GO:0043748">
    <property type="term" value="F:O-succinylbenzoate synthase activity"/>
    <property type="evidence" value="ECO:0007669"/>
    <property type="project" value="UniProtKB-EC"/>
</dbReference>
<sequence>MRIVDAVLTPYRLPFATPWRSAAGLWHERRGWLIRITDQSGRCGYGDAAPLPASGTETLSEAKPWLDAQLTTLIGAMPESACRQLPAGCPAARCGLETALLDLHSKQQALPLYRLLGGRDMHPVRINAAIGALDQQAGGRAVAAVAAGYSILKLKLGCSPIKTELSLLQRLCSQLPGEVRLRLDANRAWQLDEATNLIEKLNHLPIECLEEPLHEPTPQGLKALQSLARFDLALDESLPRYIRAQQLQPLPVKRIVVKPACLGGLVPALTLIGQAHQSAVACVITSCLESSAGLWPLCHLAATTDALTTPAVHGLATGHWFSHDLGTPPVIANGRVTLGSEPGTGFILKA</sequence>
<dbReference type="PANTHER" id="PTHR48073">
    <property type="entry name" value="O-SUCCINYLBENZOATE SYNTHASE-RELATED"/>
    <property type="match status" value="1"/>
</dbReference>
<evidence type="ECO:0000313" key="7">
    <source>
        <dbReference type="Proteomes" id="UP000235015"/>
    </source>
</evidence>
<dbReference type="GO" id="GO:0009063">
    <property type="term" value="P:amino acid catabolic process"/>
    <property type="evidence" value="ECO:0007669"/>
    <property type="project" value="InterPro"/>
</dbReference>
<dbReference type="SFLD" id="SFLDF00009">
    <property type="entry name" value="o-succinylbenzoate_synthase"/>
    <property type="match status" value="1"/>
</dbReference>
<dbReference type="SFLD" id="SFLDS00001">
    <property type="entry name" value="Enolase"/>
    <property type="match status" value="1"/>
</dbReference>
<keyword evidence="1" id="KW-0479">Metal-binding</keyword>
<dbReference type="SUPFAM" id="SSF54826">
    <property type="entry name" value="Enolase N-terminal domain-like"/>
    <property type="match status" value="1"/>
</dbReference>
<evidence type="ECO:0000256" key="4">
    <source>
        <dbReference type="NCBIfam" id="TIGR01927"/>
    </source>
</evidence>
<dbReference type="STRING" id="1111735.GCA_000428045_04030"/>
<evidence type="ECO:0000256" key="3">
    <source>
        <dbReference type="ARBA" id="ARBA00023239"/>
    </source>
</evidence>
<comment type="caution">
    <text evidence="6">The sequence shown here is derived from an EMBL/GenBank/DDBJ whole genome shotgun (WGS) entry which is preliminary data.</text>
</comment>
<dbReference type="Pfam" id="PF13378">
    <property type="entry name" value="MR_MLE_C"/>
    <property type="match status" value="1"/>
</dbReference>
<keyword evidence="3" id="KW-0456">Lyase</keyword>